<organism evidence="1 2">
    <name type="scientific">Candidatus Enterococcus testudinis</name>
    <dbReference type="NCBI Taxonomy" id="1834191"/>
    <lineage>
        <taxon>Bacteria</taxon>
        <taxon>Bacillati</taxon>
        <taxon>Bacillota</taxon>
        <taxon>Bacilli</taxon>
        <taxon>Lactobacillales</taxon>
        <taxon>Enterococcaceae</taxon>
        <taxon>Enterococcus</taxon>
    </lineage>
</organism>
<gene>
    <name evidence="1" type="ORF">A5886_001582</name>
</gene>
<dbReference type="Proteomes" id="UP000195043">
    <property type="component" value="Unassembled WGS sequence"/>
</dbReference>
<proteinExistence type="predicted"/>
<accession>A0A242A641</accession>
<sequence>MYYQQALQPNELLPALSDSGECLFVIRAELPLRPYEVAVYRYDNQYFLLQDEALFAQIDQIANEQLGDEEDILPFIEEALEDNHYILVEKAFIRLDLSTLQKMKDLEYVDILFYEFIDSWGDE</sequence>
<dbReference type="AlphaFoldDB" id="A0A242A641"/>
<name>A0A242A641_9ENTE</name>
<protein>
    <submittedName>
        <fullName evidence="1">Uncharacterized protein</fullName>
    </submittedName>
</protein>
<keyword evidence="2" id="KW-1185">Reference proteome</keyword>
<comment type="caution">
    <text evidence="1">The sequence shown here is derived from an EMBL/GenBank/DDBJ whole genome shotgun (WGS) entry which is preliminary data.</text>
</comment>
<evidence type="ECO:0000313" key="2">
    <source>
        <dbReference type="Proteomes" id="UP000195043"/>
    </source>
</evidence>
<evidence type="ECO:0000313" key="1">
    <source>
        <dbReference type="EMBL" id="OTN76505.1"/>
    </source>
</evidence>
<reference evidence="1 2" key="1">
    <citation type="submission" date="2017-05" db="EMBL/GenBank/DDBJ databases">
        <title>The Genome Sequence of Enterococcus sp. 8G7_MSG3316.</title>
        <authorList>
            <consortium name="The Broad Institute Genomics Platform"/>
            <consortium name="The Broad Institute Genomic Center for Infectious Diseases"/>
            <person name="Earl A."/>
            <person name="Manson A."/>
            <person name="Schwartman J."/>
            <person name="Gilmore M."/>
            <person name="Abouelleil A."/>
            <person name="Cao P."/>
            <person name="Chapman S."/>
            <person name="Cusick C."/>
            <person name="Shea T."/>
            <person name="Young S."/>
            <person name="Neafsey D."/>
            <person name="Nusbaum C."/>
            <person name="Birren B."/>
        </authorList>
    </citation>
    <scope>NUCLEOTIDE SEQUENCE [LARGE SCALE GENOMIC DNA]</scope>
    <source>
        <strain evidence="1 2">8G7_MSG3316</strain>
    </source>
</reference>
<dbReference type="EMBL" id="NGKU01000001">
    <property type="protein sequence ID" value="OTN76505.1"/>
    <property type="molecule type" value="Genomic_DNA"/>
</dbReference>
<dbReference type="STRING" id="1834191.A5886_001582"/>